<evidence type="ECO:0000313" key="6">
    <source>
        <dbReference type="EMBL" id="MDR6290778.1"/>
    </source>
</evidence>
<dbReference type="SUPFAM" id="SSF51905">
    <property type="entry name" value="FAD/NAD(P)-binding domain"/>
    <property type="match status" value="1"/>
</dbReference>
<dbReference type="Proteomes" id="UP001262410">
    <property type="component" value="Unassembled WGS sequence"/>
</dbReference>
<sequence>MTGFDVLVIGAGSAGSVVAARLSEDPGLSVGLVEAGAVPSDPDIASPQQWPFLPGRAFDWAYRTIPQPGTAGRSHDWPRGRIVGGSSCLHAMAHVRGHPDDFEPWAAAGGPGWSYQALLPAFRRSERFSGGASAMHGDAGPLDVLLPGDEIHPLVRDYMDAGVSIGAPRLGDHNAGPLTGAAPNQLTIRDGRRVSVADAYLVPALGRPNLTLLTDVLVHDLVMQAGRACGARITRGGVQEILTADRIVLCAGTVASPLLLMRSGIGDPDTLRGAGIACRHELPEVGRNLHDHLLAAGNVYRARRPVAPSRLQHSESLMYLHSDDSSRAEGSPDVVLACVVLPVVTEAFARPEAGSAYTIMCGVTHPTSRGSLRPGGPSVADVPIIDPAYLSTDQDRRSFRASLRLARAVGRAAPLRDWSDGEILPGPGVEADVDLDAFLARAAMTHHHPVGTCSLGPVVDGDLRVRGIDGLFVVDASVIPSITAGPVNAAVVAIAETWAGATDQPRQ</sequence>
<reference evidence="6 7" key="1">
    <citation type="submission" date="2023-07" db="EMBL/GenBank/DDBJ databases">
        <title>Sorghum-associated microbial communities from plants grown in Nebraska, USA.</title>
        <authorList>
            <person name="Schachtman D."/>
        </authorList>
    </citation>
    <scope>NUCLEOTIDE SEQUENCE [LARGE SCALE GENOMIC DNA]</scope>
    <source>
        <strain evidence="6 7">584</strain>
    </source>
</reference>
<dbReference type="InterPro" id="IPR012132">
    <property type="entry name" value="GMC_OxRdtase"/>
</dbReference>
<evidence type="ECO:0000256" key="1">
    <source>
        <dbReference type="ARBA" id="ARBA00001974"/>
    </source>
</evidence>
<protein>
    <submittedName>
        <fullName evidence="6">Choline dehydrogenase-like flavoprotein</fullName>
    </submittedName>
</protein>
<evidence type="ECO:0000259" key="5">
    <source>
        <dbReference type="PROSITE" id="PS00624"/>
    </source>
</evidence>
<dbReference type="PANTHER" id="PTHR11552">
    <property type="entry name" value="GLUCOSE-METHANOL-CHOLINE GMC OXIDOREDUCTASE"/>
    <property type="match status" value="1"/>
</dbReference>
<dbReference type="PIRSF" id="PIRSF000137">
    <property type="entry name" value="Alcohol_oxidase"/>
    <property type="match status" value="1"/>
</dbReference>
<dbReference type="PROSITE" id="PS00624">
    <property type="entry name" value="GMC_OXRED_2"/>
    <property type="match status" value="1"/>
</dbReference>
<evidence type="ECO:0000256" key="3">
    <source>
        <dbReference type="ARBA" id="ARBA00022630"/>
    </source>
</evidence>
<keyword evidence="7" id="KW-1185">Reference proteome</keyword>
<name>A0ABU1JQ89_9PROT</name>
<keyword evidence="3" id="KW-0285">Flavoprotein</keyword>
<gene>
    <name evidence="6" type="ORF">E9232_003304</name>
</gene>
<evidence type="ECO:0000256" key="2">
    <source>
        <dbReference type="ARBA" id="ARBA00010790"/>
    </source>
</evidence>
<comment type="caution">
    <text evidence="6">The sequence shown here is derived from an EMBL/GenBank/DDBJ whole genome shotgun (WGS) entry which is preliminary data.</text>
</comment>
<dbReference type="Gene3D" id="3.30.560.10">
    <property type="entry name" value="Glucose Oxidase, domain 3"/>
    <property type="match status" value="1"/>
</dbReference>
<keyword evidence="4" id="KW-0274">FAD</keyword>
<dbReference type="PANTHER" id="PTHR11552:SF147">
    <property type="entry name" value="CHOLINE DEHYDROGENASE, MITOCHONDRIAL"/>
    <property type="match status" value="1"/>
</dbReference>
<comment type="similarity">
    <text evidence="2">Belongs to the GMC oxidoreductase family.</text>
</comment>
<evidence type="ECO:0000313" key="7">
    <source>
        <dbReference type="Proteomes" id="UP001262410"/>
    </source>
</evidence>
<proteinExistence type="inferred from homology"/>
<dbReference type="Pfam" id="PF00732">
    <property type="entry name" value="GMC_oxred_N"/>
    <property type="match status" value="1"/>
</dbReference>
<organism evidence="6 7">
    <name type="scientific">Inquilinus ginsengisoli</name>
    <dbReference type="NCBI Taxonomy" id="363840"/>
    <lineage>
        <taxon>Bacteria</taxon>
        <taxon>Pseudomonadati</taxon>
        <taxon>Pseudomonadota</taxon>
        <taxon>Alphaproteobacteria</taxon>
        <taxon>Rhodospirillales</taxon>
        <taxon>Rhodospirillaceae</taxon>
        <taxon>Inquilinus</taxon>
    </lineage>
</organism>
<evidence type="ECO:0000256" key="4">
    <source>
        <dbReference type="ARBA" id="ARBA00022827"/>
    </source>
</evidence>
<dbReference type="InterPro" id="IPR000172">
    <property type="entry name" value="GMC_OxRdtase_N"/>
</dbReference>
<dbReference type="Gene3D" id="3.50.50.60">
    <property type="entry name" value="FAD/NAD(P)-binding domain"/>
    <property type="match status" value="1"/>
</dbReference>
<dbReference type="RefSeq" id="WP_309795467.1">
    <property type="nucleotide sequence ID" value="NZ_JAVDPW010000005.1"/>
</dbReference>
<comment type="cofactor">
    <cofactor evidence="1">
        <name>FAD</name>
        <dbReference type="ChEBI" id="CHEBI:57692"/>
    </cofactor>
</comment>
<dbReference type="EMBL" id="JAVDPW010000005">
    <property type="protein sequence ID" value="MDR6290778.1"/>
    <property type="molecule type" value="Genomic_DNA"/>
</dbReference>
<accession>A0ABU1JQ89</accession>
<dbReference type="SUPFAM" id="SSF54373">
    <property type="entry name" value="FAD-linked reductases, C-terminal domain"/>
    <property type="match status" value="1"/>
</dbReference>
<dbReference type="Pfam" id="PF05199">
    <property type="entry name" value="GMC_oxred_C"/>
    <property type="match status" value="1"/>
</dbReference>
<dbReference type="InterPro" id="IPR007867">
    <property type="entry name" value="GMC_OxRtase_C"/>
</dbReference>
<dbReference type="InterPro" id="IPR036188">
    <property type="entry name" value="FAD/NAD-bd_sf"/>
</dbReference>
<feature type="domain" description="Glucose-methanol-choline oxidoreductase N-terminal" evidence="5">
    <location>
        <begin position="252"/>
        <end position="266"/>
    </location>
</feature>